<dbReference type="SUPFAM" id="SSF53474">
    <property type="entry name" value="alpha/beta-Hydrolases"/>
    <property type="match status" value="1"/>
</dbReference>
<evidence type="ECO:0000313" key="3">
    <source>
        <dbReference type="Proteomes" id="UP000054266"/>
    </source>
</evidence>
<name>A0A0D2F8L6_9EURO</name>
<dbReference type="STRING" id="5601.A0A0D2F8L6"/>
<evidence type="ECO:0000256" key="1">
    <source>
        <dbReference type="SAM" id="MobiDB-lite"/>
    </source>
</evidence>
<dbReference type="Proteomes" id="UP000054266">
    <property type="component" value="Unassembled WGS sequence"/>
</dbReference>
<dbReference type="InterPro" id="IPR029058">
    <property type="entry name" value="AB_hydrolase_fold"/>
</dbReference>
<gene>
    <name evidence="2" type="ORF">PV04_09300</name>
</gene>
<accession>A0A0D2F8L6</accession>
<organism evidence="2 3">
    <name type="scientific">Phialophora macrospora</name>
    <dbReference type="NCBI Taxonomy" id="1851006"/>
    <lineage>
        <taxon>Eukaryota</taxon>
        <taxon>Fungi</taxon>
        <taxon>Dikarya</taxon>
        <taxon>Ascomycota</taxon>
        <taxon>Pezizomycotina</taxon>
        <taxon>Eurotiomycetes</taxon>
        <taxon>Chaetothyriomycetidae</taxon>
        <taxon>Chaetothyriales</taxon>
        <taxon>Herpotrichiellaceae</taxon>
        <taxon>Phialophora</taxon>
    </lineage>
</organism>
<dbReference type="Gene3D" id="3.40.50.1820">
    <property type="entry name" value="alpha/beta hydrolase"/>
    <property type="match status" value="1"/>
</dbReference>
<dbReference type="HOGENOM" id="CLU_041682_1_0_1"/>
<reference evidence="2 3" key="1">
    <citation type="submission" date="2015-01" db="EMBL/GenBank/DDBJ databases">
        <title>The Genome Sequence of Capronia semiimmersa CBS27337.</title>
        <authorList>
            <consortium name="The Broad Institute Genomics Platform"/>
            <person name="Cuomo C."/>
            <person name="de Hoog S."/>
            <person name="Gorbushina A."/>
            <person name="Stielow B."/>
            <person name="Teixiera M."/>
            <person name="Abouelleil A."/>
            <person name="Chapman S.B."/>
            <person name="Priest M."/>
            <person name="Young S.K."/>
            <person name="Wortman J."/>
            <person name="Nusbaum C."/>
            <person name="Birren B."/>
        </authorList>
    </citation>
    <scope>NUCLEOTIDE SEQUENCE [LARGE SCALE GENOMIC DNA]</scope>
    <source>
        <strain evidence="2 3">CBS 27337</strain>
    </source>
</reference>
<evidence type="ECO:0008006" key="4">
    <source>
        <dbReference type="Google" id="ProtNLM"/>
    </source>
</evidence>
<evidence type="ECO:0000313" key="2">
    <source>
        <dbReference type="EMBL" id="KIW64358.1"/>
    </source>
</evidence>
<dbReference type="AlphaFoldDB" id="A0A0D2F8L6"/>
<dbReference type="EMBL" id="KN846961">
    <property type="protein sequence ID" value="KIW64358.1"/>
    <property type="molecule type" value="Genomic_DNA"/>
</dbReference>
<proteinExistence type="predicted"/>
<keyword evidence="3" id="KW-1185">Reference proteome</keyword>
<sequence length="389" mass="42166">MAAAAVPSTSPTTAMKTTTSSAKKLSPEEFTVYIDDPRLSRTFQLPADPSRGRTKPFQVSYADYGFHRDDTGDDDREEHVLLFFGPLMSSRLFNAAKDRLAKRYKVRIVNAERPGIGNTDDVPAEKLLEVWQEAIPALLNHLGIKHVSIGCHSGGTVFGLDFAVHNPHFLHPSRPYIAIAGPWIHPSQSGVLTMSLASSLPRSLIAKTDRMATFVNSTLGPVLGVSAAVSGSVSQLWAQAKPTGCEGPEVDLEEGVRDQVAERVFAGNVRGLGQETQVLLRKGAAKDGWSDWGEFDVLAPRLAEAVRGVGGGARLKVDVFFAEKDSMIGDAGSKGPTWFEACWNGVDGVDFASETVKGADHDHVWDLRWGVMERVLKTITQEEPGDGMQ</sequence>
<protein>
    <recommendedName>
        <fullName evidence="4">AB hydrolase-1 domain-containing protein</fullName>
    </recommendedName>
</protein>
<feature type="region of interest" description="Disordered" evidence="1">
    <location>
        <begin position="1"/>
        <end position="23"/>
    </location>
</feature>